<evidence type="ECO:0000256" key="7">
    <source>
        <dbReference type="ARBA" id="ARBA00022741"/>
    </source>
</evidence>
<reference evidence="15" key="1">
    <citation type="journal article" date="2015" name="Int. J. Syst. Evol. Microbiol.">
        <title>Rhizobium alvei sp. nov., isolated from a freshwater river.</title>
        <authorList>
            <person name="Sheu S.Y."/>
            <person name="Huang H.W."/>
            <person name="Young C.C."/>
            <person name="Chen W.M."/>
        </authorList>
    </citation>
    <scope>NUCLEOTIDE SEQUENCE</scope>
    <source>
        <strain evidence="15">TNR-22</strain>
    </source>
</reference>
<dbReference type="RefSeq" id="WP_304374685.1">
    <property type="nucleotide sequence ID" value="NZ_JAUOZU010000001.1"/>
</dbReference>
<gene>
    <name evidence="15" type="ORF">Q4481_02535</name>
</gene>
<feature type="transmembrane region" description="Helical" evidence="13">
    <location>
        <begin position="15"/>
        <end position="33"/>
    </location>
</feature>
<reference evidence="15" key="2">
    <citation type="submission" date="2023-07" db="EMBL/GenBank/DDBJ databases">
        <authorList>
            <person name="Shen H."/>
        </authorList>
    </citation>
    <scope>NUCLEOTIDE SEQUENCE</scope>
    <source>
        <strain evidence="15">TNR-22</strain>
    </source>
</reference>
<keyword evidence="5" id="KW-0808">Transferase</keyword>
<evidence type="ECO:0000256" key="13">
    <source>
        <dbReference type="SAM" id="Phobius"/>
    </source>
</evidence>
<keyword evidence="6 13" id="KW-0812">Transmembrane</keyword>
<dbReference type="CDD" id="cd00082">
    <property type="entry name" value="HisKA"/>
    <property type="match status" value="1"/>
</dbReference>
<dbReference type="InterPro" id="IPR052023">
    <property type="entry name" value="Histidine_kinase_KdpD"/>
</dbReference>
<keyword evidence="11" id="KW-0902">Two-component regulatory system</keyword>
<dbReference type="Gene3D" id="1.10.287.130">
    <property type="match status" value="1"/>
</dbReference>
<evidence type="ECO:0000259" key="14">
    <source>
        <dbReference type="PROSITE" id="PS50109"/>
    </source>
</evidence>
<evidence type="ECO:0000256" key="11">
    <source>
        <dbReference type="ARBA" id="ARBA00023012"/>
    </source>
</evidence>
<evidence type="ECO:0000256" key="2">
    <source>
        <dbReference type="ARBA" id="ARBA00004141"/>
    </source>
</evidence>
<organism evidence="15 16">
    <name type="scientific">Rhizobium alvei</name>
    <dbReference type="NCBI Taxonomy" id="1132659"/>
    <lineage>
        <taxon>Bacteria</taxon>
        <taxon>Pseudomonadati</taxon>
        <taxon>Pseudomonadota</taxon>
        <taxon>Alphaproteobacteria</taxon>
        <taxon>Hyphomicrobiales</taxon>
        <taxon>Rhizobiaceae</taxon>
        <taxon>Rhizobium/Agrobacterium group</taxon>
        <taxon>Rhizobium</taxon>
    </lineage>
</organism>
<dbReference type="EC" id="2.7.13.3" evidence="3"/>
<evidence type="ECO:0000256" key="8">
    <source>
        <dbReference type="ARBA" id="ARBA00022777"/>
    </source>
</evidence>
<dbReference type="InterPro" id="IPR005467">
    <property type="entry name" value="His_kinase_dom"/>
</dbReference>
<feature type="transmembrane region" description="Helical" evidence="13">
    <location>
        <begin position="45"/>
        <end position="72"/>
    </location>
</feature>
<dbReference type="InterPro" id="IPR003594">
    <property type="entry name" value="HATPase_dom"/>
</dbReference>
<dbReference type="InterPro" id="IPR036097">
    <property type="entry name" value="HisK_dim/P_sf"/>
</dbReference>
<dbReference type="InterPro" id="IPR036890">
    <property type="entry name" value="HATPase_C_sf"/>
</dbReference>
<name>A0ABT8YHT3_9HYPH</name>
<evidence type="ECO:0000313" key="15">
    <source>
        <dbReference type="EMBL" id="MDO6962815.1"/>
    </source>
</evidence>
<dbReference type="PROSITE" id="PS50109">
    <property type="entry name" value="HIS_KIN"/>
    <property type="match status" value="1"/>
</dbReference>
<evidence type="ECO:0000256" key="3">
    <source>
        <dbReference type="ARBA" id="ARBA00012438"/>
    </source>
</evidence>
<dbReference type="Pfam" id="PF00512">
    <property type="entry name" value="HisKA"/>
    <property type="match status" value="1"/>
</dbReference>
<keyword evidence="7" id="KW-0547">Nucleotide-binding</keyword>
<dbReference type="PANTHER" id="PTHR45569:SF1">
    <property type="entry name" value="SENSOR PROTEIN KDPD"/>
    <property type="match status" value="1"/>
</dbReference>
<comment type="subcellular location">
    <subcellularLocation>
        <location evidence="2">Membrane</location>
        <topology evidence="2">Multi-pass membrane protein</topology>
    </subcellularLocation>
</comment>
<dbReference type="PANTHER" id="PTHR45569">
    <property type="entry name" value="SENSOR PROTEIN KDPD"/>
    <property type="match status" value="1"/>
</dbReference>
<keyword evidence="16" id="KW-1185">Reference proteome</keyword>
<evidence type="ECO:0000256" key="4">
    <source>
        <dbReference type="ARBA" id="ARBA00022553"/>
    </source>
</evidence>
<comment type="caution">
    <text evidence="15">The sequence shown here is derived from an EMBL/GenBank/DDBJ whole genome shotgun (WGS) entry which is preliminary data.</text>
</comment>
<evidence type="ECO:0000256" key="10">
    <source>
        <dbReference type="ARBA" id="ARBA00022989"/>
    </source>
</evidence>
<dbReference type="Pfam" id="PF02518">
    <property type="entry name" value="HATPase_c"/>
    <property type="match status" value="1"/>
</dbReference>
<dbReference type="PRINTS" id="PR00344">
    <property type="entry name" value="BCTRLSENSOR"/>
</dbReference>
<evidence type="ECO:0000256" key="5">
    <source>
        <dbReference type="ARBA" id="ARBA00022679"/>
    </source>
</evidence>
<evidence type="ECO:0000256" key="12">
    <source>
        <dbReference type="ARBA" id="ARBA00023136"/>
    </source>
</evidence>
<evidence type="ECO:0000256" key="1">
    <source>
        <dbReference type="ARBA" id="ARBA00000085"/>
    </source>
</evidence>
<dbReference type="InterPro" id="IPR004358">
    <property type="entry name" value="Sig_transdc_His_kin-like_C"/>
</dbReference>
<dbReference type="InterPro" id="IPR038318">
    <property type="entry name" value="KdpD_sf"/>
</dbReference>
<dbReference type="CDD" id="cd00075">
    <property type="entry name" value="HATPase"/>
    <property type="match status" value="1"/>
</dbReference>
<evidence type="ECO:0000256" key="6">
    <source>
        <dbReference type="ARBA" id="ARBA00022692"/>
    </source>
</evidence>
<dbReference type="SMART" id="SM00387">
    <property type="entry name" value="HATPase_c"/>
    <property type="match status" value="1"/>
</dbReference>
<dbReference type="SUPFAM" id="SSF47384">
    <property type="entry name" value="Homodimeric domain of signal transducing histidine kinase"/>
    <property type="match status" value="1"/>
</dbReference>
<keyword evidence="12 13" id="KW-0472">Membrane</keyword>
<dbReference type="Gene3D" id="1.20.120.620">
    <property type="entry name" value="Backbone structure of the membrane domain of e. Coli histidine kinase receptor kdpd"/>
    <property type="match status" value="1"/>
</dbReference>
<keyword evidence="10 13" id="KW-1133">Transmembrane helix</keyword>
<dbReference type="EMBL" id="JAUOZU010000001">
    <property type="protein sequence ID" value="MDO6962815.1"/>
    <property type="molecule type" value="Genomic_DNA"/>
</dbReference>
<dbReference type="SMART" id="SM00388">
    <property type="entry name" value="HisKA"/>
    <property type="match status" value="1"/>
</dbReference>
<dbReference type="Proteomes" id="UP001174932">
    <property type="component" value="Unassembled WGS sequence"/>
</dbReference>
<keyword evidence="4" id="KW-0597">Phosphoprotein</keyword>
<keyword evidence="8" id="KW-0418">Kinase</keyword>
<comment type="catalytic activity">
    <reaction evidence="1">
        <text>ATP + protein L-histidine = ADP + protein N-phospho-L-histidine.</text>
        <dbReference type="EC" id="2.7.13.3"/>
    </reaction>
</comment>
<protein>
    <recommendedName>
        <fullName evidence="3">histidine kinase</fullName>
        <ecNumber evidence="3">2.7.13.3</ecNumber>
    </recommendedName>
</protein>
<dbReference type="InterPro" id="IPR003661">
    <property type="entry name" value="HisK_dim/P_dom"/>
</dbReference>
<dbReference type="GO" id="GO:0005524">
    <property type="term" value="F:ATP binding"/>
    <property type="evidence" value="ECO:0007669"/>
    <property type="project" value="UniProtKB-KW"/>
</dbReference>
<feature type="domain" description="Histidine kinase" evidence="14">
    <location>
        <begin position="272"/>
        <end position="490"/>
    </location>
</feature>
<sequence length="497" mass="53548">MTDRMRDGGSHRFGNYLYAGLATLVASLVGLPFRDHVDPDNVALFYLTATVFSTLRLGLGPGLFSTLVGTLAYNLLFVEPYYTLEVFRPSGYFTLSFLFLTSLAAAGIARPVVSSIALARREQAETRRLLALSRDLTATRTLAEIHQSMVRHLSGPLGCDISLHLPKEGGWERFWQGGERHRDAIIAATMAIEGAVSDGILLQRLEVDGDNHGFLAADRVAAPAFAALDPLWLDMAATLVAGAVIRVKQADEAAKSRAESENEKLRNVLISSLSHDLRTPLTVLGGTVSNLMRMRRKLPREALDEVTSLSLQVSQLQTFTANLLKVAAIASGGLKLNRDAYMLQEILGAAIGRLAETRGDRHIGTVVVGTIPLVDIDGALVEQVVVNLIENAIAHTANEGRIVVSLKRVGEMVEVGVSDDGPGVPEGEIETVFERFRIGSGTGDRHSRKGTGLGLAICRGIVEAHGGTIRARNGGELPGATFLFTLPVWKEEASWDS</sequence>
<proteinExistence type="predicted"/>
<feature type="transmembrane region" description="Helical" evidence="13">
    <location>
        <begin position="92"/>
        <end position="113"/>
    </location>
</feature>
<evidence type="ECO:0000256" key="9">
    <source>
        <dbReference type="ARBA" id="ARBA00022840"/>
    </source>
</evidence>
<dbReference type="Gene3D" id="3.30.565.10">
    <property type="entry name" value="Histidine kinase-like ATPase, C-terminal domain"/>
    <property type="match status" value="1"/>
</dbReference>
<accession>A0ABT8YHT3</accession>
<dbReference type="SUPFAM" id="SSF55874">
    <property type="entry name" value="ATPase domain of HSP90 chaperone/DNA topoisomerase II/histidine kinase"/>
    <property type="match status" value="1"/>
</dbReference>
<evidence type="ECO:0000313" key="16">
    <source>
        <dbReference type="Proteomes" id="UP001174932"/>
    </source>
</evidence>
<keyword evidence="9 15" id="KW-0067">ATP-binding</keyword>
<dbReference type="Pfam" id="PF13493">
    <property type="entry name" value="DUF4118"/>
    <property type="match status" value="1"/>
</dbReference>
<dbReference type="InterPro" id="IPR025201">
    <property type="entry name" value="KdpD_TM"/>
</dbReference>